<dbReference type="AlphaFoldDB" id="A0A2A6CWE3"/>
<sequence length="111" mass="13026">MQFSYSFFIVLLLVPISALSVVYDKNCIVIDMYGKRPCNTPSKEATDAEFERKLDELREFRDKQTEATRRSFEITFKSEITNDGSYPTTDHCRKRMNELKKQVDELVKQCV</sequence>
<accession>A0A8R1UMX1</accession>
<accession>A0A2A6CWE3</accession>
<reference evidence="2" key="1">
    <citation type="journal article" date="2008" name="Nat. Genet.">
        <title>The Pristionchus pacificus genome provides a unique perspective on nematode lifestyle and parasitism.</title>
        <authorList>
            <person name="Dieterich C."/>
            <person name="Clifton S.W."/>
            <person name="Schuster L.N."/>
            <person name="Chinwalla A."/>
            <person name="Delehaunty K."/>
            <person name="Dinkelacker I."/>
            <person name="Fulton L."/>
            <person name="Fulton R."/>
            <person name="Godfrey J."/>
            <person name="Minx P."/>
            <person name="Mitreva M."/>
            <person name="Roeseler W."/>
            <person name="Tian H."/>
            <person name="Witte H."/>
            <person name="Yang S.P."/>
            <person name="Wilson R.K."/>
            <person name="Sommer R.J."/>
        </authorList>
    </citation>
    <scope>NUCLEOTIDE SEQUENCE [LARGE SCALE GENOMIC DNA]</scope>
    <source>
        <strain evidence="2">PS312</strain>
    </source>
</reference>
<dbReference type="Proteomes" id="UP000005239">
    <property type="component" value="Unassembled WGS sequence"/>
</dbReference>
<name>A0A2A6CWE3_PRIPA</name>
<dbReference type="EnsemblMetazoa" id="PPA36176.1">
    <property type="protein sequence ID" value="PPA36176.1"/>
    <property type="gene ID" value="WBGene00274545"/>
</dbReference>
<proteinExistence type="predicted"/>
<protein>
    <submittedName>
        <fullName evidence="1">Uncharacterized protein</fullName>
    </submittedName>
</protein>
<evidence type="ECO:0000313" key="2">
    <source>
        <dbReference type="Proteomes" id="UP000005239"/>
    </source>
</evidence>
<reference evidence="1" key="2">
    <citation type="submission" date="2022-06" db="UniProtKB">
        <authorList>
            <consortium name="EnsemblMetazoa"/>
        </authorList>
    </citation>
    <scope>IDENTIFICATION</scope>
    <source>
        <strain evidence="1">PS312</strain>
    </source>
</reference>
<evidence type="ECO:0000313" key="1">
    <source>
        <dbReference type="EnsemblMetazoa" id="PPA36176.1"/>
    </source>
</evidence>
<keyword evidence="2" id="KW-1185">Reference proteome</keyword>
<gene>
    <name evidence="1" type="primary">WBGene00274545</name>
</gene>
<organism evidence="1 2">
    <name type="scientific">Pristionchus pacificus</name>
    <name type="common">Parasitic nematode worm</name>
    <dbReference type="NCBI Taxonomy" id="54126"/>
    <lineage>
        <taxon>Eukaryota</taxon>
        <taxon>Metazoa</taxon>
        <taxon>Ecdysozoa</taxon>
        <taxon>Nematoda</taxon>
        <taxon>Chromadorea</taxon>
        <taxon>Rhabditida</taxon>
        <taxon>Rhabditina</taxon>
        <taxon>Diplogasteromorpha</taxon>
        <taxon>Diplogasteroidea</taxon>
        <taxon>Neodiplogasteridae</taxon>
        <taxon>Pristionchus</taxon>
    </lineage>
</organism>